<dbReference type="SUPFAM" id="SSF88659">
    <property type="entry name" value="Sigma3 and sigma4 domains of RNA polymerase sigma factors"/>
    <property type="match status" value="1"/>
</dbReference>
<proteinExistence type="inferred from homology"/>
<evidence type="ECO:0000313" key="7">
    <source>
        <dbReference type="EMBL" id="MCQ4922777.1"/>
    </source>
</evidence>
<dbReference type="InterPro" id="IPR013249">
    <property type="entry name" value="RNA_pol_sigma70_r4_t2"/>
</dbReference>
<dbReference type="PANTHER" id="PTHR43133">
    <property type="entry name" value="RNA POLYMERASE ECF-TYPE SIGMA FACTO"/>
    <property type="match status" value="1"/>
</dbReference>
<evidence type="ECO:0000259" key="5">
    <source>
        <dbReference type="Pfam" id="PF04542"/>
    </source>
</evidence>
<comment type="caution">
    <text evidence="7">The sequence shown here is derived from an EMBL/GenBank/DDBJ whole genome shotgun (WGS) entry which is preliminary data.</text>
</comment>
<keyword evidence="3" id="KW-0731">Sigma factor</keyword>
<evidence type="ECO:0000259" key="6">
    <source>
        <dbReference type="Pfam" id="PF08281"/>
    </source>
</evidence>
<dbReference type="Proteomes" id="UP001524478">
    <property type="component" value="Unassembled WGS sequence"/>
</dbReference>
<organism evidence="7 8">
    <name type="scientific">Tissierella carlieri</name>
    <dbReference type="NCBI Taxonomy" id="689904"/>
    <lineage>
        <taxon>Bacteria</taxon>
        <taxon>Bacillati</taxon>
        <taxon>Bacillota</taxon>
        <taxon>Tissierellia</taxon>
        <taxon>Tissierellales</taxon>
        <taxon>Tissierellaceae</taxon>
        <taxon>Tissierella</taxon>
    </lineage>
</organism>
<dbReference type="PANTHER" id="PTHR43133:SF60">
    <property type="entry name" value="RNA POLYMERASE SIGMA FACTOR SIGV"/>
    <property type="match status" value="1"/>
</dbReference>
<dbReference type="RefSeq" id="WP_256310918.1">
    <property type="nucleotide sequence ID" value="NZ_JANGAC010000004.1"/>
</dbReference>
<evidence type="ECO:0000256" key="1">
    <source>
        <dbReference type="ARBA" id="ARBA00010641"/>
    </source>
</evidence>
<reference evidence="7 8" key="1">
    <citation type="submission" date="2022-06" db="EMBL/GenBank/DDBJ databases">
        <title>Isolation of gut microbiota from human fecal samples.</title>
        <authorList>
            <person name="Pamer E.G."/>
            <person name="Barat B."/>
            <person name="Waligurski E."/>
            <person name="Medina S."/>
            <person name="Paddock L."/>
            <person name="Mostad J."/>
        </authorList>
    </citation>
    <scope>NUCLEOTIDE SEQUENCE [LARGE SCALE GENOMIC DNA]</scope>
    <source>
        <strain evidence="7 8">DFI.7.95</strain>
    </source>
</reference>
<dbReference type="InterPro" id="IPR036388">
    <property type="entry name" value="WH-like_DNA-bd_sf"/>
</dbReference>
<keyword evidence="4" id="KW-0804">Transcription</keyword>
<protein>
    <submittedName>
        <fullName evidence="7">RNA polymerase sigma factor</fullName>
    </submittedName>
</protein>
<feature type="domain" description="RNA polymerase sigma-70 region 2" evidence="5">
    <location>
        <begin position="9"/>
        <end position="74"/>
    </location>
</feature>
<evidence type="ECO:0000256" key="3">
    <source>
        <dbReference type="ARBA" id="ARBA00023082"/>
    </source>
</evidence>
<dbReference type="InterPro" id="IPR013324">
    <property type="entry name" value="RNA_pol_sigma_r3/r4-like"/>
</dbReference>
<comment type="similarity">
    <text evidence="1">Belongs to the sigma-70 factor family. ECF subfamily.</text>
</comment>
<keyword evidence="2" id="KW-0805">Transcription regulation</keyword>
<evidence type="ECO:0000256" key="2">
    <source>
        <dbReference type="ARBA" id="ARBA00023015"/>
    </source>
</evidence>
<evidence type="ECO:0000256" key="4">
    <source>
        <dbReference type="ARBA" id="ARBA00023163"/>
    </source>
</evidence>
<dbReference type="Pfam" id="PF04542">
    <property type="entry name" value="Sigma70_r2"/>
    <property type="match status" value="1"/>
</dbReference>
<dbReference type="InterPro" id="IPR039425">
    <property type="entry name" value="RNA_pol_sigma-70-like"/>
</dbReference>
<keyword evidence="8" id="KW-1185">Reference proteome</keyword>
<dbReference type="NCBIfam" id="TIGR02937">
    <property type="entry name" value="sigma70-ECF"/>
    <property type="match status" value="1"/>
</dbReference>
<accession>A0ABT1S8V4</accession>
<feature type="domain" description="RNA polymerase sigma factor 70 region 4 type 2" evidence="6">
    <location>
        <begin position="114"/>
        <end position="164"/>
    </location>
</feature>
<dbReference type="InterPro" id="IPR014284">
    <property type="entry name" value="RNA_pol_sigma-70_dom"/>
</dbReference>
<dbReference type="InterPro" id="IPR007627">
    <property type="entry name" value="RNA_pol_sigma70_r2"/>
</dbReference>
<name>A0ABT1S8V4_9FIRM</name>
<dbReference type="InterPro" id="IPR013325">
    <property type="entry name" value="RNA_pol_sigma_r2"/>
</dbReference>
<evidence type="ECO:0000313" key="8">
    <source>
        <dbReference type="Proteomes" id="UP001524478"/>
    </source>
</evidence>
<dbReference type="Pfam" id="PF08281">
    <property type="entry name" value="Sigma70_r4_2"/>
    <property type="match status" value="1"/>
</dbReference>
<dbReference type="SUPFAM" id="SSF88946">
    <property type="entry name" value="Sigma2 domain of RNA polymerase sigma factors"/>
    <property type="match status" value="1"/>
</dbReference>
<dbReference type="Gene3D" id="1.10.1740.10">
    <property type="match status" value="1"/>
</dbReference>
<gene>
    <name evidence="7" type="ORF">NE686_06765</name>
</gene>
<dbReference type="EMBL" id="JANGAC010000004">
    <property type="protein sequence ID" value="MCQ4922777.1"/>
    <property type="molecule type" value="Genomic_DNA"/>
</dbReference>
<sequence>MDVAELTHLIESHGKDVYGFCCKLTMDKHQADDLYQETFLKALELCHKIDRNKNPKSFLIAIAANMWKNQNRKFGWRHRIAKIVEFKDDFDNESYMIDTTTPELVAINNEAYTMVDRASASLNDKLKIPLYMYYNTGLSIEDIASALKIPTGTVKSRLYKARKLIKEYMEVNGYEGF</sequence>
<dbReference type="CDD" id="cd06171">
    <property type="entry name" value="Sigma70_r4"/>
    <property type="match status" value="1"/>
</dbReference>
<dbReference type="Gene3D" id="1.10.10.10">
    <property type="entry name" value="Winged helix-like DNA-binding domain superfamily/Winged helix DNA-binding domain"/>
    <property type="match status" value="1"/>
</dbReference>